<name>A0A2P8FGG2_9BACT</name>
<dbReference type="OrthoDB" id="902571at2"/>
<evidence type="ECO:0000313" key="4">
    <source>
        <dbReference type="Proteomes" id="UP000241964"/>
    </source>
</evidence>
<comment type="caution">
    <text evidence="3">The sequence shown here is derived from an EMBL/GenBank/DDBJ whole genome shotgun (WGS) entry which is preliminary data.</text>
</comment>
<dbReference type="EMBL" id="PYAS01000023">
    <property type="protein sequence ID" value="PSL20799.1"/>
    <property type="molecule type" value="Genomic_DNA"/>
</dbReference>
<protein>
    <submittedName>
        <fullName evidence="3">Putative secreted protein (Por secretion system target)</fullName>
    </submittedName>
</protein>
<feature type="signal peptide" evidence="1">
    <location>
        <begin position="1"/>
        <end position="20"/>
    </location>
</feature>
<accession>A0A2P8FGG2</accession>
<keyword evidence="1" id="KW-0732">Signal</keyword>
<reference evidence="3 4" key="1">
    <citation type="submission" date="2018-03" db="EMBL/GenBank/DDBJ databases">
        <title>Genomic Encyclopedia of Archaeal and Bacterial Type Strains, Phase II (KMG-II): from individual species to whole genera.</title>
        <authorList>
            <person name="Goeker M."/>
        </authorList>
    </citation>
    <scope>NUCLEOTIDE SEQUENCE [LARGE SCALE GENOMIC DNA]</scope>
    <source>
        <strain evidence="3 4">DSM 29057</strain>
    </source>
</reference>
<keyword evidence="4" id="KW-1185">Reference proteome</keyword>
<dbReference type="NCBIfam" id="TIGR04183">
    <property type="entry name" value="Por_Secre_tail"/>
    <property type="match status" value="1"/>
</dbReference>
<dbReference type="InterPro" id="IPR026444">
    <property type="entry name" value="Secre_tail"/>
</dbReference>
<evidence type="ECO:0000313" key="3">
    <source>
        <dbReference type="EMBL" id="PSL20799.1"/>
    </source>
</evidence>
<dbReference type="Proteomes" id="UP000241964">
    <property type="component" value="Unassembled WGS sequence"/>
</dbReference>
<dbReference type="RefSeq" id="WP_106599347.1">
    <property type="nucleotide sequence ID" value="NZ_PYAS01000023.1"/>
</dbReference>
<feature type="domain" description="Secretion system C-terminal sorting" evidence="2">
    <location>
        <begin position="1347"/>
        <end position="1407"/>
    </location>
</feature>
<sequence length="1416" mass="154994">MKLRKLLLAALCLFAKPAFAQDTEARISVENDYYAPICSFKEMKIRGSVTGKFNSDNKFYVELISGVDFKPVGRYEAVYQNGNFVFSVGDDKAGGSERITFKVLSTSPATETYPLSRPFYSRGQVSLARDAGMPDTLNAGIPMGIFANVSTNNPVRVTLNDSSTHEVRWSSDKQVLSLAASASTEFFIVKAVNSCEVAVPFSGKISVKINPVTIIPTKITNDVLCEGSEIQLKYAVAGGTIPESATFKLRLLIENNPQTIIEIPAQRKGEGILTAKIPDNILTYSSYLKAAIVVNGPKMVSPYSESFQVHEKPTASFQSESGTARMRQQITMWFNVSGPAPHVIELSNGRSYQLDNNRNINLYLLKTETFSIKSLKTACGVTTDLPKQNIVMTIPDGIVINGDPFPKWEVCENQTVRLPFAANVPLNANTKFTFEGITAKKTVYKFEAKLVNDSLEFFIPHSPASWVTEGYFSITDFRVTTTNPSYASEYRNGLTIRGIPRISFETYQPRTLPYPKYYEYKLLVHGGAPFGMTDESGYKSYWRYGERSDRIFVPTSGNYGPKSVENACYATSDLAKMNFTVQPYSGQQPVIIVHPPAKRYYCETDSVEVWFETLGKFDSGNEFRIKRYDGVDGGWLKVSKPGKYKLPALALESNTYTQVGVESTSPVVKGGSDIWLVVNKKPELQSLDELSRSTPERPEIFNVDQIPAVSTQLKEGSPYTAEWTDGVKNYHFEEKLQYEAFYPPMTRGKVTPYTLKSVGNACGNTNFDLTMYFYWKAYDLAIDYFTDNQVFCTGEELVVPFQVRNGSAPNGTTFRLRLVKDDGSVQTVASGTSLADLKYIIPDTMEGVYHLWVSSDAGTSSQLKTIKVKKKPTATITYRKQAPGTAAEIEFGESVFVDYQLTGGSPWKVLLEGRSETVETEEVYWRQYEVVKSTIFKLTSVSNECGYGSVSGNVPVKIKPKIVTFAPATSVCGGNTLGVRYEVGGDIPVGEKIGFFLTNANGSRFDLLSATSARGTISLPVPTSLAPGSYTITCYITGSDISVSQQISIVRAPDIELMGYTTINPGEAAYIQVRPKTIGNQTVDVTFSDGVTLNFLMPGLSSVYDVRVVPAKTTTYTIVSASGSCGPVKASGSATVVVNAPSERKIRVTNLNKFRTFCEKDTLLVHFSQSGTFSAGNQFTVQFRDTQGKLVGSVPASGKTTPLQAIVPAGLTPGEGYRVRITASDANTASSDFQQVMMLSEKASAAFASDNAILDETGRAKVVVLLKGTGQWQYRYGNDVGSVARFADVSPDTILITSKEPSAYFKLLSVSNGCGAGTLNEPSIVKVEVILGTEDPDINAGEMSVGPNPTSAIVIIRFKTGVKRSLSLYNASGAKVWAKTSSANEEAIDMKSYPAGIYLFKAEHNGKMQLFRVLKE</sequence>
<evidence type="ECO:0000259" key="2">
    <source>
        <dbReference type="Pfam" id="PF18962"/>
    </source>
</evidence>
<organism evidence="3 4">
    <name type="scientific">Dyadobacter jiangsuensis</name>
    <dbReference type="NCBI Taxonomy" id="1591085"/>
    <lineage>
        <taxon>Bacteria</taxon>
        <taxon>Pseudomonadati</taxon>
        <taxon>Bacteroidota</taxon>
        <taxon>Cytophagia</taxon>
        <taxon>Cytophagales</taxon>
        <taxon>Spirosomataceae</taxon>
        <taxon>Dyadobacter</taxon>
    </lineage>
</organism>
<evidence type="ECO:0000256" key="1">
    <source>
        <dbReference type="SAM" id="SignalP"/>
    </source>
</evidence>
<proteinExistence type="predicted"/>
<feature type="chain" id="PRO_5015158138" evidence="1">
    <location>
        <begin position="21"/>
        <end position="1416"/>
    </location>
</feature>
<dbReference type="Pfam" id="PF18962">
    <property type="entry name" value="Por_Secre_tail"/>
    <property type="match status" value="1"/>
</dbReference>
<gene>
    <name evidence="3" type="ORF">CLV60_12343</name>
</gene>